<dbReference type="InterPro" id="IPR000566">
    <property type="entry name" value="Lipocln_cytosolic_FA-bd_dom"/>
</dbReference>
<dbReference type="Proteomes" id="UP000694417">
    <property type="component" value="Unplaced"/>
</dbReference>
<proteinExistence type="inferred from homology"/>
<keyword evidence="3" id="KW-0964">Secreted</keyword>
<accession>A0A8D2HJA8</accession>
<dbReference type="PRINTS" id="PR01173">
    <property type="entry name" value="ODORANTBNDNG"/>
</dbReference>
<evidence type="ECO:0000256" key="1">
    <source>
        <dbReference type="ARBA" id="ARBA00004613"/>
    </source>
</evidence>
<dbReference type="PANTHER" id="PTHR11430">
    <property type="entry name" value="LIPOCALIN"/>
    <property type="match status" value="1"/>
</dbReference>
<keyword evidence="7" id="KW-1185">Reference proteome</keyword>
<keyword evidence="4" id="KW-0732">Signal</keyword>
<feature type="signal peptide" evidence="4">
    <location>
        <begin position="1"/>
        <end position="17"/>
    </location>
</feature>
<dbReference type="InterPro" id="IPR002345">
    <property type="entry name" value="Lipocalin"/>
</dbReference>
<evidence type="ECO:0000256" key="3">
    <source>
        <dbReference type="ARBA" id="ARBA00022525"/>
    </source>
</evidence>
<evidence type="ECO:0000313" key="6">
    <source>
        <dbReference type="Ensembl" id="ENSUPAP00010014601.1"/>
    </source>
</evidence>
<feature type="chain" id="PRO_5046689255" description="Lipocalin/cytosolic fatty-acid binding domain-containing protein" evidence="4">
    <location>
        <begin position="18"/>
        <end position="171"/>
    </location>
</feature>
<dbReference type="Gene3D" id="2.40.128.20">
    <property type="match status" value="1"/>
</dbReference>
<feature type="domain" description="Lipocalin/cytosolic fatty-acid binding" evidence="5">
    <location>
        <begin position="21"/>
        <end position="159"/>
    </location>
</feature>
<comment type="similarity">
    <text evidence="2">Belongs to the calycin superfamily. Lipocalin family.</text>
</comment>
<protein>
    <recommendedName>
        <fullName evidence="5">Lipocalin/cytosolic fatty-acid binding domain-containing protein</fullName>
    </recommendedName>
</protein>
<evidence type="ECO:0000256" key="4">
    <source>
        <dbReference type="SAM" id="SignalP"/>
    </source>
</evidence>
<reference evidence="6" key="1">
    <citation type="submission" date="2025-08" db="UniProtKB">
        <authorList>
            <consortium name="Ensembl"/>
        </authorList>
    </citation>
    <scope>IDENTIFICATION</scope>
</reference>
<dbReference type="PANTHER" id="PTHR11430:SF89">
    <property type="entry name" value="ALLERGEN BOS D 2"/>
    <property type="match status" value="1"/>
</dbReference>
<sequence>MAKLLRLAFTLGSSCLSLPINGDWKSILLAADNVEKIEQGGDLRVQLRHLECVDACDKLAITFFVKLNGECHKFSAVGIKGANGVYETDFSGDNYFQIKYVKNGFILFYNKNVDADGKVTYVTLIAGKYESLSEEQKTKFEELTVEKNIPKENIRNIIETGKVTFPLPVVI</sequence>
<evidence type="ECO:0000256" key="2">
    <source>
        <dbReference type="ARBA" id="ARBA00006889"/>
    </source>
</evidence>
<dbReference type="GO" id="GO:0036094">
    <property type="term" value="F:small molecule binding"/>
    <property type="evidence" value="ECO:0007669"/>
    <property type="project" value="InterPro"/>
</dbReference>
<dbReference type="GeneTree" id="ENSGT01050000244868"/>
<evidence type="ECO:0000259" key="5">
    <source>
        <dbReference type="Pfam" id="PF00061"/>
    </source>
</evidence>
<dbReference type="Ensembl" id="ENSUPAT00010016682.1">
    <property type="protein sequence ID" value="ENSUPAP00010014601.1"/>
    <property type="gene ID" value="ENSUPAG00010011680.1"/>
</dbReference>
<dbReference type="GO" id="GO:0005615">
    <property type="term" value="C:extracellular space"/>
    <property type="evidence" value="ECO:0007669"/>
    <property type="project" value="TreeGrafter"/>
</dbReference>
<reference evidence="6" key="2">
    <citation type="submission" date="2025-09" db="UniProtKB">
        <authorList>
            <consortium name="Ensembl"/>
        </authorList>
    </citation>
    <scope>IDENTIFICATION</scope>
</reference>
<comment type="subcellular location">
    <subcellularLocation>
        <location evidence="1">Secreted</location>
    </subcellularLocation>
</comment>
<dbReference type="AlphaFoldDB" id="A0A8D2HJA8"/>
<dbReference type="Pfam" id="PF00061">
    <property type="entry name" value="Lipocalin"/>
    <property type="match status" value="1"/>
</dbReference>
<name>A0A8D2HJA8_UROPR</name>
<dbReference type="InterPro" id="IPR012674">
    <property type="entry name" value="Calycin"/>
</dbReference>
<dbReference type="InterPro" id="IPR002448">
    <property type="entry name" value="OBP-like"/>
</dbReference>
<organism evidence="6 7">
    <name type="scientific">Urocitellus parryii</name>
    <name type="common">Arctic ground squirrel</name>
    <name type="synonym">Spermophilus parryii</name>
    <dbReference type="NCBI Taxonomy" id="9999"/>
    <lineage>
        <taxon>Eukaryota</taxon>
        <taxon>Metazoa</taxon>
        <taxon>Chordata</taxon>
        <taxon>Craniata</taxon>
        <taxon>Vertebrata</taxon>
        <taxon>Euteleostomi</taxon>
        <taxon>Mammalia</taxon>
        <taxon>Eutheria</taxon>
        <taxon>Euarchontoglires</taxon>
        <taxon>Glires</taxon>
        <taxon>Rodentia</taxon>
        <taxon>Sciuromorpha</taxon>
        <taxon>Sciuridae</taxon>
        <taxon>Xerinae</taxon>
        <taxon>Marmotini</taxon>
        <taxon>Urocitellus</taxon>
    </lineage>
</organism>
<evidence type="ECO:0000313" key="7">
    <source>
        <dbReference type="Proteomes" id="UP000694417"/>
    </source>
</evidence>
<dbReference type="SUPFAM" id="SSF50814">
    <property type="entry name" value="Lipocalins"/>
    <property type="match status" value="1"/>
</dbReference>
<dbReference type="GO" id="GO:0005549">
    <property type="term" value="F:odorant binding"/>
    <property type="evidence" value="ECO:0007669"/>
    <property type="project" value="TreeGrafter"/>
</dbReference>